<reference evidence="3" key="3">
    <citation type="journal article" date="2016" name="Gigascience">
        <title>De novo construction of an expanded transcriptome assembly for the western tarnished plant bug, Lygus hesperus.</title>
        <authorList>
            <person name="Tassone E.E."/>
            <person name="Geib S.M."/>
            <person name="Hall B."/>
            <person name="Fabrick J.A."/>
            <person name="Brent C.S."/>
            <person name="Hull J.J."/>
        </authorList>
    </citation>
    <scope>NUCLEOTIDE SEQUENCE</scope>
</reference>
<evidence type="ECO:0000313" key="2">
    <source>
        <dbReference type="EMBL" id="JAG00342.1"/>
    </source>
</evidence>
<feature type="compositionally biased region" description="Basic and acidic residues" evidence="1">
    <location>
        <begin position="90"/>
        <end position="101"/>
    </location>
</feature>
<reference evidence="2" key="1">
    <citation type="journal article" date="2014" name="PLoS ONE">
        <title>Transcriptome-Based Identification of ABC Transporters in the Western Tarnished Plant Bug Lygus hesperus.</title>
        <authorList>
            <person name="Hull J.J."/>
            <person name="Chaney K."/>
            <person name="Geib S.M."/>
            <person name="Fabrick J.A."/>
            <person name="Brent C.S."/>
            <person name="Walsh D."/>
            <person name="Lavine L.C."/>
        </authorList>
    </citation>
    <scope>NUCLEOTIDE SEQUENCE</scope>
</reference>
<feature type="region of interest" description="Disordered" evidence="1">
    <location>
        <begin position="68"/>
        <end position="101"/>
    </location>
</feature>
<name>A0A0A9VVS9_LYGHE</name>
<dbReference type="EMBL" id="GBHO01043262">
    <property type="protein sequence ID" value="JAG00342.1"/>
    <property type="molecule type" value="Transcribed_RNA"/>
</dbReference>
<dbReference type="AlphaFoldDB" id="A0A0A9VVS9"/>
<dbReference type="EMBL" id="GDHC01011030">
    <property type="protein sequence ID" value="JAQ07599.1"/>
    <property type="molecule type" value="Transcribed_RNA"/>
</dbReference>
<proteinExistence type="predicted"/>
<evidence type="ECO:0000313" key="3">
    <source>
        <dbReference type="EMBL" id="JAQ07599.1"/>
    </source>
</evidence>
<gene>
    <name evidence="2" type="primary">fhaB_1</name>
    <name evidence="2" type="ORF">CM83_99099</name>
    <name evidence="3" type="ORF">g.94421</name>
</gene>
<reference evidence="2" key="2">
    <citation type="submission" date="2014-07" db="EMBL/GenBank/DDBJ databases">
        <authorList>
            <person name="Hull J."/>
        </authorList>
    </citation>
    <scope>NUCLEOTIDE SEQUENCE</scope>
</reference>
<protein>
    <submittedName>
        <fullName evidence="2">Filamentous hemagglutinin</fullName>
    </submittedName>
</protein>
<sequence length="101" mass="11007">MLLLGIATNEVKNIILQVISPYFDDEGGSGGVSSMLANNTVLSTIGVRNGNNTILGEDKDTAKFAKTDVANEQNESSNVARNDEYEEQDFAPHYDHTKSQE</sequence>
<feature type="compositionally biased region" description="Polar residues" evidence="1">
    <location>
        <begin position="70"/>
        <end position="80"/>
    </location>
</feature>
<accession>A0A0A9VVS9</accession>
<organism evidence="2">
    <name type="scientific">Lygus hesperus</name>
    <name type="common">Western plant bug</name>
    <dbReference type="NCBI Taxonomy" id="30085"/>
    <lineage>
        <taxon>Eukaryota</taxon>
        <taxon>Metazoa</taxon>
        <taxon>Ecdysozoa</taxon>
        <taxon>Arthropoda</taxon>
        <taxon>Hexapoda</taxon>
        <taxon>Insecta</taxon>
        <taxon>Pterygota</taxon>
        <taxon>Neoptera</taxon>
        <taxon>Paraneoptera</taxon>
        <taxon>Hemiptera</taxon>
        <taxon>Heteroptera</taxon>
        <taxon>Panheteroptera</taxon>
        <taxon>Cimicomorpha</taxon>
        <taxon>Miridae</taxon>
        <taxon>Mirini</taxon>
        <taxon>Lygus</taxon>
    </lineage>
</organism>
<evidence type="ECO:0000256" key="1">
    <source>
        <dbReference type="SAM" id="MobiDB-lite"/>
    </source>
</evidence>